<evidence type="ECO:0000313" key="2">
    <source>
        <dbReference type="Proteomes" id="UP000317036"/>
    </source>
</evidence>
<keyword evidence="2" id="KW-1185">Reference proteome</keyword>
<dbReference type="Proteomes" id="UP000317036">
    <property type="component" value="Unassembled WGS sequence"/>
</dbReference>
<name>A0A559K000_9BACL</name>
<evidence type="ECO:0000313" key="1">
    <source>
        <dbReference type="EMBL" id="TVY05469.1"/>
    </source>
</evidence>
<accession>A0A559K000</accession>
<dbReference type="EMBL" id="VNJI01000058">
    <property type="protein sequence ID" value="TVY05469.1"/>
    <property type="molecule type" value="Genomic_DNA"/>
</dbReference>
<organism evidence="1 2">
    <name type="scientific">Paenibacillus cremeus</name>
    <dbReference type="NCBI Taxonomy" id="2163881"/>
    <lineage>
        <taxon>Bacteria</taxon>
        <taxon>Bacillati</taxon>
        <taxon>Bacillota</taxon>
        <taxon>Bacilli</taxon>
        <taxon>Bacillales</taxon>
        <taxon>Paenibacillaceae</taxon>
        <taxon>Paenibacillus</taxon>
    </lineage>
</organism>
<proteinExistence type="predicted"/>
<sequence length="136" mass="15876">MIIVVQAVTFRFVCNDAFFEQPVIQQGASFECELNVLLCSLVRYNLYLYVSLNLYFTSMIYYITDRERVFAKFEEGGLYPTTEESGFYASINDNEPLGYYSLQGVISYSLRKDDVHLYEYHIGNTYSILNRLDVMN</sequence>
<protein>
    <submittedName>
        <fullName evidence="1">Uncharacterized protein</fullName>
    </submittedName>
</protein>
<gene>
    <name evidence="1" type="ORF">FPZ49_30160</name>
</gene>
<reference evidence="1 2" key="1">
    <citation type="submission" date="2019-07" db="EMBL/GenBank/DDBJ databases">
        <authorList>
            <person name="Kim J."/>
        </authorList>
    </citation>
    <scope>NUCLEOTIDE SEQUENCE [LARGE SCALE GENOMIC DNA]</scope>
    <source>
        <strain evidence="1 2">JC52</strain>
    </source>
</reference>
<dbReference type="AlphaFoldDB" id="A0A559K000"/>
<comment type="caution">
    <text evidence="1">The sequence shown here is derived from an EMBL/GenBank/DDBJ whole genome shotgun (WGS) entry which is preliminary data.</text>
</comment>